<dbReference type="VEuPathDB" id="VectorBase:HLOH_052401"/>
<dbReference type="GO" id="GO:0005198">
    <property type="term" value="F:structural molecule activity"/>
    <property type="evidence" value="ECO:0007669"/>
    <property type="project" value="InterPro"/>
</dbReference>
<dbReference type="OMA" id="MDEFTPF"/>
<dbReference type="GO" id="GO:0030130">
    <property type="term" value="C:clathrin coat of trans-Golgi network vesicle"/>
    <property type="evidence" value="ECO:0007669"/>
    <property type="project" value="InterPro"/>
</dbReference>
<dbReference type="EMBL" id="JABSTR010000006">
    <property type="protein sequence ID" value="KAH9372679.1"/>
    <property type="molecule type" value="Genomic_DNA"/>
</dbReference>
<dbReference type="GO" id="GO:0006886">
    <property type="term" value="P:intracellular protein transport"/>
    <property type="evidence" value="ECO:0007669"/>
    <property type="project" value="InterPro"/>
</dbReference>
<dbReference type="Proteomes" id="UP000821853">
    <property type="component" value="Chromosome 4"/>
</dbReference>
<comment type="caution">
    <text evidence="9">The sequence shown here is derived from an EMBL/GenBank/DDBJ whole genome shotgun (WGS) entry which is preliminary data.</text>
</comment>
<keyword evidence="5 6" id="KW-0968">Cytoplasmic vesicle</keyword>
<feature type="region of interest" description="Disordered" evidence="8">
    <location>
        <begin position="83"/>
        <end position="102"/>
    </location>
</feature>
<comment type="similarity">
    <text evidence="2 6">Belongs to the clathrin light chain family.</text>
</comment>
<organism evidence="9 10">
    <name type="scientific">Haemaphysalis longicornis</name>
    <name type="common">Bush tick</name>
    <dbReference type="NCBI Taxonomy" id="44386"/>
    <lineage>
        <taxon>Eukaryota</taxon>
        <taxon>Metazoa</taxon>
        <taxon>Ecdysozoa</taxon>
        <taxon>Arthropoda</taxon>
        <taxon>Chelicerata</taxon>
        <taxon>Arachnida</taxon>
        <taxon>Acari</taxon>
        <taxon>Parasitiformes</taxon>
        <taxon>Ixodida</taxon>
        <taxon>Ixodoidea</taxon>
        <taxon>Ixodidae</taxon>
        <taxon>Haemaphysalinae</taxon>
        <taxon>Haemaphysalis</taxon>
    </lineage>
</organism>
<keyword evidence="7" id="KW-0175">Coiled coil</keyword>
<feature type="coiled-coil region" evidence="7">
    <location>
        <begin position="104"/>
        <end position="150"/>
    </location>
</feature>
<dbReference type="Pfam" id="PF01086">
    <property type="entry name" value="Clathrin_lg_ch"/>
    <property type="match status" value="1"/>
</dbReference>
<keyword evidence="4 6" id="KW-0168">Coated pit</keyword>
<name>A0A9J6GD08_HAELO</name>
<evidence type="ECO:0000256" key="5">
    <source>
        <dbReference type="ARBA" id="ARBA00023329"/>
    </source>
</evidence>
<dbReference type="GO" id="GO:0030132">
    <property type="term" value="C:clathrin coat of coated pit"/>
    <property type="evidence" value="ECO:0007669"/>
    <property type="project" value="InterPro"/>
</dbReference>
<dbReference type="PROSITE" id="PS00581">
    <property type="entry name" value="CLATHRIN_LIGHT_CHN_2"/>
    <property type="match status" value="1"/>
</dbReference>
<evidence type="ECO:0000256" key="6">
    <source>
        <dbReference type="RuleBase" id="RU363137"/>
    </source>
</evidence>
<evidence type="ECO:0000256" key="8">
    <source>
        <dbReference type="SAM" id="MobiDB-lite"/>
    </source>
</evidence>
<dbReference type="GO" id="GO:0030672">
    <property type="term" value="C:synaptic vesicle membrane"/>
    <property type="evidence" value="ECO:0007669"/>
    <property type="project" value="TreeGrafter"/>
</dbReference>
<feature type="compositionally biased region" description="Polar residues" evidence="8">
    <location>
        <begin position="209"/>
        <end position="227"/>
    </location>
</feature>
<dbReference type="PANTHER" id="PTHR10639:SF7">
    <property type="entry name" value="CLATHRIN LIGHT CHAIN"/>
    <property type="match status" value="1"/>
</dbReference>
<keyword evidence="10" id="KW-1185">Reference proteome</keyword>
<reference evidence="9 10" key="1">
    <citation type="journal article" date="2020" name="Cell">
        <title>Large-Scale Comparative Analyses of Tick Genomes Elucidate Their Genetic Diversity and Vector Capacities.</title>
        <authorList>
            <consortium name="Tick Genome and Microbiome Consortium (TIGMIC)"/>
            <person name="Jia N."/>
            <person name="Wang J."/>
            <person name="Shi W."/>
            <person name="Du L."/>
            <person name="Sun Y."/>
            <person name="Zhan W."/>
            <person name="Jiang J.F."/>
            <person name="Wang Q."/>
            <person name="Zhang B."/>
            <person name="Ji P."/>
            <person name="Bell-Sakyi L."/>
            <person name="Cui X.M."/>
            <person name="Yuan T.T."/>
            <person name="Jiang B.G."/>
            <person name="Yang W.F."/>
            <person name="Lam T.T."/>
            <person name="Chang Q.C."/>
            <person name="Ding S.J."/>
            <person name="Wang X.J."/>
            <person name="Zhu J.G."/>
            <person name="Ruan X.D."/>
            <person name="Zhao L."/>
            <person name="Wei J.T."/>
            <person name="Ye R.Z."/>
            <person name="Que T.C."/>
            <person name="Du C.H."/>
            <person name="Zhou Y.H."/>
            <person name="Cheng J.X."/>
            <person name="Dai P.F."/>
            <person name="Guo W.B."/>
            <person name="Han X.H."/>
            <person name="Huang E.J."/>
            <person name="Li L.F."/>
            <person name="Wei W."/>
            <person name="Gao Y.C."/>
            <person name="Liu J.Z."/>
            <person name="Shao H.Z."/>
            <person name="Wang X."/>
            <person name="Wang C.C."/>
            <person name="Yang T.C."/>
            <person name="Huo Q.B."/>
            <person name="Li W."/>
            <person name="Chen H.Y."/>
            <person name="Chen S.E."/>
            <person name="Zhou L.G."/>
            <person name="Ni X.B."/>
            <person name="Tian J.H."/>
            <person name="Sheng Y."/>
            <person name="Liu T."/>
            <person name="Pan Y.S."/>
            <person name="Xia L.Y."/>
            <person name="Li J."/>
            <person name="Zhao F."/>
            <person name="Cao W.C."/>
        </authorList>
    </citation>
    <scope>NUCLEOTIDE SEQUENCE [LARGE SCALE GENOMIC DNA]</scope>
    <source>
        <strain evidence="9">HaeL-2018</strain>
    </source>
</reference>
<keyword evidence="3 6" id="KW-0472">Membrane</keyword>
<evidence type="ECO:0000256" key="1">
    <source>
        <dbReference type="ARBA" id="ARBA00004180"/>
    </source>
</evidence>
<evidence type="ECO:0000256" key="4">
    <source>
        <dbReference type="ARBA" id="ARBA00023176"/>
    </source>
</evidence>
<dbReference type="AlphaFoldDB" id="A0A9J6GD08"/>
<evidence type="ECO:0000256" key="7">
    <source>
        <dbReference type="SAM" id="Coils"/>
    </source>
</evidence>
<protein>
    <recommendedName>
        <fullName evidence="6">Clathrin light chain</fullName>
    </recommendedName>
</protein>
<gene>
    <name evidence="9" type="ORF">HPB48_009145</name>
</gene>
<comment type="function">
    <text evidence="6">Clathrin is the major protein of the polyhedral coat of coated pits and vesicles.</text>
</comment>
<evidence type="ECO:0000313" key="9">
    <source>
        <dbReference type="EMBL" id="KAH9372679.1"/>
    </source>
</evidence>
<dbReference type="InterPro" id="IPR000996">
    <property type="entry name" value="Clathrin_L-chain"/>
</dbReference>
<dbReference type="PANTHER" id="PTHR10639">
    <property type="entry name" value="CLATHRIN LIGHT CHAIN"/>
    <property type="match status" value="1"/>
</dbReference>
<evidence type="ECO:0000313" key="10">
    <source>
        <dbReference type="Proteomes" id="UP000821853"/>
    </source>
</evidence>
<sequence length="227" mass="25619">MDPMDEFTPFETHLDAKQQQQQLSPHSPVKKQQEVSPVDDLFSTPPDSRQVGNDSLIGDDVSEVSISKKLLPDDGPINFSLDDFLAPEAPAKPPAAPREEPEKIRKWREEMKKYLEEKDAQEEIKKQELRENAQRELAEWYARYNESVAKRRAANRSGALADWSAGRVEVADRTAPDWENIARLCDFNNAKASRNAKDTSRIRSIVLQLKQNPPSGSRSVPSPAISN</sequence>
<evidence type="ECO:0000256" key="3">
    <source>
        <dbReference type="ARBA" id="ARBA00023136"/>
    </source>
</evidence>
<feature type="region of interest" description="Disordered" evidence="8">
    <location>
        <begin position="208"/>
        <end position="227"/>
    </location>
</feature>
<evidence type="ECO:0000256" key="2">
    <source>
        <dbReference type="ARBA" id="ARBA00005263"/>
    </source>
</evidence>
<dbReference type="GO" id="GO:0032050">
    <property type="term" value="F:clathrin heavy chain binding"/>
    <property type="evidence" value="ECO:0007669"/>
    <property type="project" value="TreeGrafter"/>
</dbReference>
<comment type="subcellular location">
    <subcellularLocation>
        <location evidence="1 6">Cytoplasmic vesicle membrane</location>
        <topology evidence="1 6">Peripheral membrane protein</topology>
        <orientation evidence="1 6">Cytoplasmic side</orientation>
    </subcellularLocation>
    <subcellularLocation>
        <location evidence="6">Membrane</location>
        <location evidence="6">Coated pit</location>
        <topology evidence="6">Peripheral membrane protein</topology>
        <orientation evidence="6">Cytoplasmic side</orientation>
    </subcellularLocation>
    <text evidence="6">Cytoplasmic face of coated pits and vesicles.</text>
</comment>
<dbReference type="GO" id="GO:0072583">
    <property type="term" value="P:clathrin-dependent endocytosis"/>
    <property type="evidence" value="ECO:0007669"/>
    <property type="project" value="TreeGrafter"/>
</dbReference>
<proteinExistence type="inferred from homology"/>
<dbReference type="OrthoDB" id="5512at2759"/>
<accession>A0A9J6GD08</accession>
<feature type="region of interest" description="Disordered" evidence="8">
    <location>
        <begin position="1"/>
        <end position="56"/>
    </location>
</feature>
<dbReference type="GO" id="GO:0099631">
    <property type="term" value="C:postsynaptic endocytic zone cytoplasmic component"/>
    <property type="evidence" value="ECO:0007669"/>
    <property type="project" value="TreeGrafter"/>
</dbReference>